<keyword evidence="6" id="KW-1185">Reference proteome</keyword>
<reference evidence="5 6" key="1">
    <citation type="submission" date="2021-02" db="EMBL/GenBank/DDBJ databases">
        <title>Paracoccus methylovroum sp.nov., a new methanol and methylamine utilizing methylotrophic denitrifer.</title>
        <authorList>
            <person name="Timsy T."/>
            <person name="Behrendt U."/>
            <person name="Ulrich A."/>
            <person name="Spanner T."/>
            <person name="Foesel B.U."/>
            <person name="Horn M.A."/>
            <person name="Kolb S."/>
        </authorList>
    </citation>
    <scope>NUCLEOTIDE SEQUENCE [LARGE SCALE GENOMIC DNA]</scope>
    <source>
        <strain evidence="5 6">H4-D09</strain>
    </source>
</reference>
<dbReference type="CDD" id="cd06529">
    <property type="entry name" value="S24_LexA-like"/>
    <property type="match status" value="1"/>
</dbReference>
<evidence type="ECO:0000256" key="1">
    <source>
        <dbReference type="ARBA" id="ARBA00023015"/>
    </source>
</evidence>
<evidence type="ECO:0000256" key="2">
    <source>
        <dbReference type="ARBA" id="ARBA00023125"/>
    </source>
</evidence>
<dbReference type="Proteomes" id="UP000663629">
    <property type="component" value="Chromosome 1"/>
</dbReference>
<dbReference type="InterPro" id="IPR015927">
    <property type="entry name" value="Peptidase_S24_S26A/B/C"/>
</dbReference>
<dbReference type="InterPro" id="IPR001387">
    <property type="entry name" value="Cro/C1-type_HTH"/>
</dbReference>
<keyword evidence="1" id="KW-0805">Transcription regulation</keyword>
<proteinExistence type="predicted"/>
<evidence type="ECO:0000313" key="5">
    <source>
        <dbReference type="EMBL" id="QRZ12452.1"/>
    </source>
</evidence>
<dbReference type="Pfam" id="PF01381">
    <property type="entry name" value="HTH_3"/>
    <property type="match status" value="1"/>
</dbReference>
<dbReference type="SUPFAM" id="SSF51306">
    <property type="entry name" value="LexA/Signal peptidase"/>
    <property type="match status" value="1"/>
</dbReference>
<dbReference type="InterPro" id="IPR039418">
    <property type="entry name" value="LexA-like"/>
</dbReference>
<name>A0ABX7JDZ0_9RHOB</name>
<evidence type="ECO:0000313" key="6">
    <source>
        <dbReference type="Proteomes" id="UP000663629"/>
    </source>
</evidence>
<dbReference type="PANTHER" id="PTHR40661">
    <property type="match status" value="1"/>
</dbReference>
<evidence type="ECO:0000256" key="3">
    <source>
        <dbReference type="ARBA" id="ARBA00023163"/>
    </source>
</evidence>
<gene>
    <name evidence="5" type="ORF">JWJ88_07450</name>
</gene>
<dbReference type="EMBL" id="CP070368">
    <property type="protein sequence ID" value="QRZ12452.1"/>
    <property type="molecule type" value="Genomic_DNA"/>
</dbReference>
<accession>A0ABX7JDZ0</accession>
<dbReference type="InterPro" id="IPR036286">
    <property type="entry name" value="LexA/Signal_pep-like_sf"/>
</dbReference>
<dbReference type="Gene3D" id="2.10.109.10">
    <property type="entry name" value="Umud Fragment, subunit A"/>
    <property type="match status" value="1"/>
</dbReference>
<sequence>MTTSRPAKQEEKKMVVADRIRELAQDKDMNIKKFSKFLEVSERTIQNYLAGVSLPNGRSLTDLAEKIGASPAWILVGMGPKYLTGNHQNLHHPIPDFVPIPRYVVEASAGYGAAVHDEGCSGYYAFNRKFLERRGLKPNDLSVIAVKGDSMEPDLSEGDLILLDRAQTELCDGYVYVVRFNDDLFVKRVQKLPGNRIQLLSSNPLYPPITVEGADHTGIQIIGRVVNSTHEW</sequence>
<keyword evidence="2" id="KW-0238">DNA-binding</keyword>
<feature type="domain" description="HTH cro/C1-type" evidence="4">
    <location>
        <begin position="20"/>
        <end position="74"/>
    </location>
</feature>
<dbReference type="PANTHER" id="PTHR40661:SF3">
    <property type="entry name" value="FELS-1 PROPHAGE TRANSCRIPTIONAL REGULATOR"/>
    <property type="match status" value="1"/>
</dbReference>
<dbReference type="SUPFAM" id="SSF47413">
    <property type="entry name" value="lambda repressor-like DNA-binding domains"/>
    <property type="match status" value="1"/>
</dbReference>
<dbReference type="Gene3D" id="1.10.260.40">
    <property type="entry name" value="lambda repressor-like DNA-binding domains"/>
    <property type="match status" value="1"/>
</dbReference>
<evidence type="ECO:0000259" key="4">
    <source>
        <dbReference type="PROSITE" id="PS50943"/>
    </source>
</evidence>
<keyword evidence="3" id="KW-0804">Transcription</keyword>
<dbReference type="Pfam" id="PF00717">
    <property type="entry name" value="Peptidase_S24"/>
    <property type="match status" value="1"/>
</dbReference>
<dbReference type="SMART" id="SM00530">
    <property type="entry name" value="HTH_XRE"/>
    <property type="match status" value="1"/>
</dbReference>
<dbReference type="RefSeq" id="WP_205293486.1">
    <property type="nucleotide sequence ID" value="NZ_CP070368.1"/>
</dbReference>
<protein>
    <submittedName>
        <fullName evidence="5">Helix-turn-helix domain-containing protein</fullName>
    </submittedName>
</protein>
<dbReference type="PROSITE" id="PS50943">
    <property type="entry name" value="HTH_CROC1"/>
    <property type="match status" value="1"/>
</dbReference>
<organism evidence="5 6">
    <name type="scientific">Paracoccus methylovorus</name>
    <dbReference type="NCBI Taxonomy" id="2812658"/>
    <lineage>
        <taxon>Bacteria</taxon>
        <taxon>Pseudomonadati</taxon>
        <taxon>Pseudomonadota</taxon>
        <taxon>Alphaproteobacteria</taxon>
        <taxon>Rhodobacterales</taxon>
        <taxon>Paracoccaceae</taxon>
        <taxon>Paracoccus</taxon>
    </lineage>
</organism>
<dbReference type="InterPro" id="IPR010982">
    <property type="entry name" value="Lambda_DNA-bd_dom_sf"/>
</dbReference>